<dbReference type="GO" id="GO:0003677">
    <property type="term" value="F:DNA binding"/>
    <property type="evidence" value="ECO:0007669"/>
    <property type="project" value="UniProtKB-KW"/>
</dbReference>
<dbReference type="InterPro" id="IPR039425">
    <property type="entry name" value="RNA_pol_sigma-70-like"/>
</dbReference>
<dbReference type="Gene3D" id="1.10.10.10">
    <property type="entry name" value="Winged helix-like DNA-binding domain superfamily/Winged helix DNA-binding domain"/>
    <property type="match status" value="1"/>
</dbReference>
<dbReference type="InterPro" id="IPR000838">
    <property type="entry name" value="RNA_pol_sigma70_ECF_CS"/>
</dbReference>
<dbReference type="NCBIfam" id="TIGR02937">
    <property type="entry name" value="sigma70-ECF"/>
    <property type="match status" value="1"/>
</dbReference>
<evidence type="ECO:0000256" key="2">
    <source>
        <dbReference type="ARBA" id="ARBA00011344"/>
    </source>
</evidence>
<dbReference type="PANTHER" id="PTHR43133:SF65">
    <property type="entry name" value="ECF RNA POLYMERASE SIGMA FACTOR SIGG"/>
    <property type="match status" value="1"/>
</dbReference>
<evidence type="ECO:0000259" key="10">
    <source>
        <dbReference type="Pfam" id="PF08281"/>
    </source>
</evidence>
<keyword evidence="5 7" id="KW-0238">DNA-binding</keyword>
<dbReference type="InterPro" id="IPR036388">
    <property type="entry name" value="WH-like_DNA-bd_sf"/>
</dbReference>
<dbReference type="NCBIfam" id="NF006089">
    <property type="entry name" value="PRK08241.1"/>
    <property type="match status" value="1"/>
</dbReference>
<dbReference type="GO" id="GO:0006352">
    <property type="term" value="P:DNA-templated transcription initiation"/>
    <property type="evidence" value="ECO:0007669"/>
    <property type="project" value="InterPro"/>
</dbReference>
<dbReference type="PROSITE" id="PS01063">
    <property type="entry name" value="SIGMA70_ECF"/>
    <property type="match status" value="1"/>
</dbReference>
<proteinExistence type="inferred from homology"/>
<dbReference type="InterPro" id="IPR007627">
    <property type="entry name" value="RNA_pol_sigma70_r2"/>
</dbReference>
<evidence type="ECO:0000313" key="13">
    <source>
        <dbReference type="Proteomes" id="UP000580861"/>
    </source>
</evidence>
<dbReference type="AlphaFoldDB" id="A0A841BFP4"/>
<gene>
    <name evidence="12" type="ORF">HDA45_007620</name>
</gene>
<dbReference type="InterPro" id="IPR014284">
    <property type="entry name" value="RNA_pol_sigma-70_dom"/>
</dbReference>
<feature type="domain" description="SnoaL-like" evidence="11">
    <location>
        <begin position="214"/>
        <end position="297"/>
    </location>
</feature>
<dbReference type="InterPro" id="IPR037401">
    <property type="entry name" value="SnoaL-like"/>
</dbReference>
<dbReference type="InterPro" id="IPR032710">
    <property type="entry name" value="NTF2-like_dom_sf"/>
</dbReference>
<keyword evidence="6 7" id="KW-0804">Transcription</keyword>
<keyword evidence="13" id="KW-1185">Reference proteome</keyword>
<accession>A0A841BFP4</accession>
<dbReference type="InterPro" id="IPR013324">
    <property type="entry name" value="RNA_pol_sigma_r3/r4-like"/>
</dbReference>
<evidence type="ECO:0000259" key="11">
    <source>
        <dbReference type="Pfam" id="PF12680"/>
    </source>
</evidence>
<dbReference type="GO" id="GO:0016987">
    <property type="term" value="F:sigma factor activity"/>
    <property type="evidence" value="ECO:0007669"/>
    <property type="project" value="UniProtKB-KW"/>
</dbReference>
<keyword evidence="3 7" id="KW-0805">Transcription regulation</keyword>
<evidence type="ECO:0000259" key="9">
    <source>
        <dbReference type="Pfam" id="PF04542"/>
    </source>
</evidence>
<comment type="similarity">
    <text evidence="1 7">Belongs to the sigma-70 factor family. ECF subfamily.</text>
</comment>
<feature type="region of interest" description="Disordered" evidence="8">
    <location>
        <begin position="86"/>
        <end position="106"/>
    </location>
</feature>
<dbReference type="SUPFAM" id="SSF54427">
    <property type="entry name" value="NTF2-like"/>
    <property type="match status" value="1"/>
</dbReference>
<evidence type="ECO:0000256" key="3">
    <source>
        <dbReference type="ARBA" id="ARBA00023015"/>
    </source>
</evidence>
<evidence type="ECO:0000313" key="12">
    <source>
        <dbReference type="EMBL" id="MBB5857533.1"/>
    </source>
</evidence>
<name>A0A841BFP4_9PSEU</name>
<evidence type="ECO:0000256" key="8">
    <source>
        <dbReference type="SAM" id="MobiDB-lite"/>
    </source>
</evidence>
<sequence length="329" mass="36112">MDRARPAPALAEEVGDFASLTDPFRRELLLHCRRILGSVDEAEDLVQETYLRAWRAYQDFEGRSSLRSWLYRIATNACLNAIETRGRRPMPTGLGGPPPGADEAAGREPTWLEPIADVLFGTAAEDPAKVVMSRATMRLALAAAWQHLPPRQRAVLILREVLNWQASEVAELLGTTSTAVHSMLQRARTQLSQVTMAADDVAEPADRRQRHLLDQYVTAFEVGDLTLLMQLLTEDAVCELPPDPAVLAGREEIARFLGTECPAFGTCKLVRCTVDGRPAFATYMLGEDGAHHAYSVEVLTITETGIARIVSHQKPGLFGGLGLPTRFTA</sequence>
<dbReference type="SUPFAM" id="SSF88946">
    <property type="entry name" value="Sigma2 domain of RNA polymerase sigma factors"/>
    <property type="match status" value="1"/>
</dbReference>
<dbReference type="EMBL" id="JACHMX010000001">
    <property type="protein sequence ID" value="MBB5857533.1"/>
    <property type="molecule type" value="Genomic_DNA"/>
</dbReference>
<evidence type="ECO:0000256" key="6">
    <source>
        <dbReference type="ARBA" id="ARBA00023163"/>
    </source>
</evidence>
<dbReference type="InterPro" id="IPR013325">
    <property type="entry name" value="RNA_pol_sigma_r2"/>
</dbReference>
<comment type="subunit">
    <text evidence="2">Interacts transiently with the RNA polymerase catalytic core formed by RpoA, RpoB, RpoC and RpoZ (2 alpha, 1 beta, 1 beta' and 1 omega subunit) to form the RNA polymerase holoenzyme that can initiate transcription.</text>
</comment>
<dbReference type="InterPro" id="IPR013249">
    <property type="entry name" value="RNA_pol_sigma70_r4_t2"/>
</dbReference>
<dbReference type="GO" id="GO:0006950">
    <property type="term" value="P:response to stress"/>
    <property type="evidence" value="ECO:0007669"/>
    <property type="project" value="UniProtKB-ARBA"/>
</dbReference>
<evidence type="ECO:0000256" key="7">
    <source>
        <dbReference type="RuleBase" id="RU000716"/>
    </source>
</evidence>
<evidence type="ECO:0000256" key="5">
    <source>
        <dbReference type="ARBA" id="ARBA00023125"/>
    </source>
</evidence>
<dbReference type="Gene3D" id="1.10.1740.10">
    <property type="match status" value="1"/>
</dbReference>
<dbReference type="CDD" id="cd06171">
    <property type="entry name" value="Sigma70_r4"/>
    <property type="match status" value="1"/>
</dbReference>
<dbReference type="NCBIfam" id="TIGR02960">
    <property type="entry name" value="SigX5"/>
    <property type="match status" value="1"/>
</dbReference>
<dbReference type="SUPFAM" id="SSF88659">
    <property type="entry name" value="Sigma3 and sigma4 domains of RNA polymerase sigma factors"/>
    <property type="match status" value="1"/>
</dbReference>
<protein>
    <recommendedName>
        <fullName evidence="7">RNA polymerase sigma factor</fullName>
    </recommendedName>
</protein>
<organism evidence="12 13">
    <name type="scientific">Amycolatopsis umgeniensis</name>
    <dbReference type="NCBI Taxonomy" id="336628"/>
    <lineage>
        <taxon>Bacteria</taxon>
        <taxon>Bacillati</taxon>
        <taxon>Actinomycetota</taxon>
        <taxon>Actinomycetes</taxon>
        <taxon>Pseudonocardiales</taxon>
        <taxon>Pseudonocardiaceae</taxon>
        <taxon>Amycolatopsis</taxon>
    </lineage>
</organism>
<dbReference type="Pfam" id="PF08281">
    <property type="entry name" value="Sigma70_r4_2"/>
    <property type="match status" value="1"/>
</dbReference>
<reference evidence="12 13" key="1">
    <citation type="submission" date="2020-08" db="EMBL/GenBank/DDBJ databases">
        <title>Sequencing the genomes of 1000 actinobacteria strains.</title>
        <authorList>
            <person name="Klenk H.-P."/>
        </authorList>
    </citation>
    <scope>NUCLEOTIDE SEQUENCE [LARGE SCALE GENOMIC DNA]</scope>
    <source>
        <strain evidence="12 13">DSM 45272</strain>
    </source>
</reference>
<dbReference type="Pfam" id="PF12680">
    <property type="entry name" value="SnoaL_2"/>
    <property type="match status" value="1"/>
</dbReference>
<evidence type="ECO:0000256" key="1">
    <source>
        <dbReference type="ARBA" id="ARBA00010641"/>
    </source>
</evidence>
<dbReference type="PANTHER" id="PTHR43133">
    <property type="entry name" value="RNA POLYMERASE ECF-TYPE SIGMA FACTO"/>
    <property type="match status" value="1"/>
</dbReference>
<dbReference type="Proteomes" id="UP000580861">
    <property type="component" value="Unassembled WGS sequence"/>
</dbReference>
<evidence type="ECO:0000256" key="4">
    <source>
        <dbReference type="ARBA" id="ARBA00023082"/>
    </source>
</evidence>
<dbReference type="InterPro" id="IPR014305">
    <property type="entry name" value="RNA_pol_sigma-G_actinobac"/>
</dbReference>
<dbReference type="RefSeq" id="WP_343072244.1">
    <property type="nucleotide sequence ID" value="NZ_JACHMX010000001.1"/>
</dbReference>
<keyword evidence="4 7" id="KW-0731">Sigma factor</keyword>
<comment type="caution">
    <text evidence="12">The sequence shown here is derived from an EMBL/GenBank/DDBJ whole genome shotgun (WGS) entry which is preliminary data.</text>
</comment>
<feature type="domain" description="RNA polymerase sigma-70 region 2" evidence="9">
    <location>
        <begin position="24"/>
        <end position="87"/>
    </location>
</feature>
<dbReference type="Gene3D" id="3.10.450.50">
    <property type="match status" value="1"/>
</dbReference>
<dbReference type="Pfam" id="PF04542">
    <property type="entry name" value="Sigma70_r2"/>
    <property type="match status" value="1"/>
</dbReference>
<feature type="domain" description="RNA polymerase sigma factor 70 region 4 type 2" evidence="10">
    <location>
        <begin position="139"/>
        <end position="191"/>
    </location>
</feature>